<dbReference type="EMBL" id="SRYA01000140">
    <property type="protein sequence ID" value="TGY86909.1"/>
    <property type="molecule type" value="Genomic_DNA"/>
</dbReference>
<gene>
    <name evidence="1" type="primary">cas1</name>
    <name evidence="1" type="ORF">E5329_27830</name>
</gene>
<keyword evidence="1" id="KW-0255">Endonuclease</keyword>
<keyword evidence="1" id="KW-0378">Hydrolase</keyword>
<name>A0AC61RNF0_9FIRM</name>
<keyword evidence="1" id="KW-0540">Nuclease</keyword>
<dbReference type="Proteomes" id="UP000304953">
    <property type="component" value="Unassembled WGS sequence"/>
</dbReference>
<evidence type="ECO:0000313" key="1">
    <source>
        <dbReference type="EMBL" id="TGY86909.1"/>
    </source>
</evidence>
<comment type="caution">
    <text evidence="1">The sequence shown here is derived from an EMBL/GenBank/DDBJ whole genome shotgun (WGS) entry which is preliminary data.</text>
</comment>
<accession>A0AC61RNF0</accession>
<sequence length="301" mass="34514">MGYRNIKIEGNRKLHIENQQLVIESGTEVKIPLEDINSVLIENQAVTVSAYMLQKFADLGIALYVCNEKHLPNGVLLPMVRHSRHYKILKCQMEAGKPLQKRLWQQIIIQKIMNQSLCLEFSKKEGAGELRRMCREVQSGDKTHVEAKAASFYFRKLYGMNFTRGDDHIINAALNYGYAILRGMIARSIVCYGMEPSIGIFHRSELNSFNLADDVIEPFRPIVDLYVALKFDISQTECVLTPEIKRGLYGVVNYEMLIKGEKRILNNCIDSMVVSYSSALQEKCETLNLPELMRLQEHSYE</sequence>
<evidence type="ECO:0000313" key="2">
    <source>
        <dbReference type="Proteomes" id="UP000304953"/>
    </source>
</evidence>
<proteinExistence type="predicted"/>
<keyword evidence="2" id="KW-1185">Reference proteome</keyword>
<reference evidence="1" key="1">
    <citation type="submission" date="2019-04" db="EMBL/GenBank/DDBJ databases">
        <title>Microbes associate with the intestines of laboratory mice.</title>
        <authorList>
            <person name="Navarre W."/>
            <person name="Wong E."/>
            <person name="Huang K."/>
            <person name="Tropini C."/>
            <person name="Ng K."/>
            <person name="Yu B."/>
        </authorList>
    </citation>
    <scope>NUCLEOTIDE SEQUENCE</scope>
    <source>
        <strain evidence="1">NM01_1-7b</strain>
    </source>
</reference>
<organism evidence="1 2">
    <name type="scientific">Petralouisia muris</name>
    <dbReference type="NCBI Taxonomy" id="3032872"/>
    <lineage>
        <taxon>Bacteria</taxon>
        <taxon>Bacillati</taxon>
        <taxon>Bacillota</taxon>
        <taxon>Clostridia</taxon>
        <taxon>Lachnospirales</taxon>
        <taxon>Lachnospiraceae</taxon>
        <taxon>Petralouisia</taxon>
    </lineage>
</organism>
<protein>
    <submittedName>
        <fullName evidence="1">Type II CRISPR-associated endonuclease Cas1</fullName>
    </submittedName>
</protein>